<reference evidence="1 2" key="1">
    <citation type="journal article" date="2011" name="BMC Genomics">
        <title>Genomic insights into an obligate epibiotic bacterial predator: Micavibrio aeruginosavorus ARL-13.</title>
        <authorList>
            <person name="Wang Z."/>
            <person name="Kadouri D."/>
            <person name="Wu M."/>
        </authorList>
    </citation>
    <scope>NUCLEOTIDE SEQUENCE [LARGE SCALE GENOMIC DNA]</scope>
    <source>
        <strain evidence="1 2">ARL-13</strain>
    </source>
</reference>
<accession>G2KNV8</accession>
<dbReference type="HOGENOM" id="CLU_3330105_0_0_5"/>
<sequence>MLDCWFSGQAIVNKSIDKEAKEIIFALCFKNVSKSFVG</sequence>
<gene>
    <name evidence="1" type="ordered locus">MICA_2452</name>
</gene>
<dbReference type="EMBL" id="CP002382">
    <property type="protein sequence ID" value="AEP10753.1"/>
    <property type="molecule type" value="Genomic_DNA"/>
</dbReference>
<proteinExistence type="predicted"/>
<dbReference type="Proteomes" id="UP000009286">
    <property type="component" value="Chromosome"/>
</dbReference>
<name>G2KNV8_MICAA</name>
<dbReference type="AlphaFoldDB" id="G2KNV8"/>
<organism evidence="1 2">
    <name type="scientific">Micavibrio aeruginosavorus (strain ARL-13)</name>
    <dbReference type="NCBI Taxonomy" id="856793"/>
    <lineage>
        <taxon>Bacteria</taxon>
        <taxon>Pseudomonadati</taxon>
        <taxon>Bdellovibrionota</taxon>
        <taxon>Bdellovibrionia</taxon>
        <taxon>Bdellovibrionales</taxon>
        <taxon>Pseudobdellovibrionaceae</taxon>
        <taxon>Micavibrio</taxon>
    </lineage>
</organism>
<dbReference type="KEGG" id="mai:MICA_2452"/>
<evidence type="ECO:0000313" key="1">
    <source>
        <dbReference type="EMBL" id="AEP10753.1"/>
    </source>
</evidence>
<evidence type="ECO:0000313" key="2">
    <source>
        <dbReference type="Proteomes" id="UP000009286"/>
    </source>
</evidence>
<keyword evidence="2" id="KW-1185">Reference proteome</keyword>
<protein>
    <submittedName>
        <fullName evidence="1">Uncharacterized protein</fullName>
    </submittedName>
</protein>